<proteinExistence type="predicted"/>
<reference evidence="2" key="1">
    <citation type="submission" date="2022-03" db="EMBL/GenBank/DDBJ databases">
        <authorList>
            <person name="Lindestad O."/>
        </authorList>
    </citation>
    <scope>NUCLEOTIDE SEQUENCE</scope>
</reference>
<organism evidence="2 3">
    <name type="scientific">Pararge aegeria aegeria</name>
    <dbReference type="NCBI Taxonomy" id="348720"/>
    <lineage>
        <taxon>Eukaryota</taxon>
        <taxon>Metazoa</taxon>
        <taxon>Ecdysozoa</taxon>
        <taxon>Arthropoda</taxon>
        <taxon>Hexapoda</taxon>
        <taxon>Insecta</taxon>
        <taxon>Pterygota</taxon>
        <taxon>Neoptera</taxon>
        <taxon>Endopterygota</taxon>
        <taxon>Lepidoptera</taxon>
        <taxon>Glossata</taxon>
        <taxon>Ditrysia</taxon>
        <taxon>Papilionoidea</taxon>
        <taxon>Nymphalidae</taxon>
        <taxon>Satyrinae</taxon>
        <taxon>Satyrini</taxon>
        <taxon>Parargina</taxon>
        <taxon>Pararge</taxon>
    </lineage>
</organism>
<feature type="region of interest" description="Disordered" evidence="1">
    <location>
        <begin position="173"/>
        <end position="216"/>
    </location>
</feature>
<feature type="region of interest" description="Disordered" evidence="1">
    <location>
        <begin position="23"/>
        <end position="42"/>
    </location>
</feature>
<protein>
    <submittedName>
        <fullName evidence="2">Jg8972 protein</fullName>
    </submittedName>
</protein>
<feature type="compositionally biased region" description="Basic and acidic residues" evidence="1">
    <location>
        <begin position="28"/>
        <end position="38"/>
    </location>
</feature>
<accession>A0A8S4QNL1</accession>
<sequence>MADGKKSIKNKLIKPFVALFRKNKKDKAKSQESNKENTNEVPLTNTAAEIKLNHVRYEESPFDNLLKNLEKLEIEKKARLEAESSDFINANCNDSISSLENEIEREKEFLDRFNEVDKKSRLDAANPGLNEHQNDSDYDNDAELLEKFHELVIEAKETTRTAEDDEDFNKFSSKVASEDSRASRIDSQSSEDSGFADKCSPESDEDKTGEEEKQKEAKLQIAYIKRGPIKNNRSITKQSSSSVQPYEISLNPDILSGGYVITNPEHSAAFLTQPPHELEPQGSEGIDFLIKSCFSQDQIDLCIHALEVDSQMKSNSILNPPPNIYLDQQLGLINENSDLDLNSLLTPPNSVNSCASNSPNHINMESPHKNIDALLGSPGLSLNGDYEEFREIMPLVASPFYPGLGEITPPETKSSQSHLNASPSYPRLGEITAPETKSSQSHLNASPFYPQSGEITPPDTTSPLPVYKILKHYKDRQRELEQQFLKMECCQTNLTPCKEIFRKKLQNLPEDDKKRLCCGVAKLELKYAYG</sequence>
<dbReference type="Proteomes" id="UP000838756">
    <property type="component" value="Unassembled WGS sequence"/>
</dbReference>
<evidence type="ECO:0000313" key="3">
    <source>
        <dbReference type="Proteomes" id="UP000838756"/>
    </source>
</evidence>
<name>A0A8S4QNL1_9NEOP</name>
<gene>
    <name evidence="2" type="primary">jg8972</name>
    <name evidence="2" type="ORF">PAEG_LOCUS4899</name>
</gene>
<keyword evidence="3" id="KW-1185">Reference proteome</keyword>
<dbReference type="EMBL" id="CAKXAJ010017592">
    <property type="protein sequence ID" value="CAH2216951.1"/>
    <property type="molecule type" value="Genomic_DNA"/>
</dbReference>
<feature type="region of interest" description="Disordered" evidence="1">
    <location>
        <begin position="120"/>
        <end position="141"/>
    </location>
</feature>
<comment type="caution">
    <text evidence="2">The sequence shown here is derived from an EMBL/GenBank/DDBJ whole genome shotgun (WGS) entry which is preliminary data.</text>
</comment>
<dbReference type="AlphaFoldDB" id="A0A8S4QNL1"/>
<feature type="compositionally biased region" description="Polar residues" evidence="1">
    <location>
        <begin position="435"/>
        <end position="444"/>
    </location>
</feature>
<feature type="compositionally biased region" description="Polar residues" evidence="1">
    <location>
        <begin position="411"/>
        <end position="423"/>
    </location>
</feature>
<dbReference type="OrthoDB" id="71307at2759"/>
<evidence type="ECO:0000313" key="2">
    <source>
        <dbReference type="EMBL" id="CAH2216951.1"/>
    </source>
</evidence>
<feature type="region of interest" description="Disordered" evidence="1">
    <location>
        <begin position="409"/>
        <end position="461"/>
    </location>
</feature>
<evidence type="ECO:0000256" key="1">
    <source>
        <dbReference type="SAM" id="MobiDB-lite"/>
    </source>
</evidence>